<reference evidence="1 2" key="1">
    <citation type="submission" date="2014-04" db="EMBL/GenBank/DDBJ databases">
        <authorList>
            <consortium name="DOE Joint Genome Institute"/>
            <person name="Kuo A."/>
            <person name="Kohler A."/>
            <person name="Jargeat P."/>
            <person name="Nagy L.G."/>
            <person name="Floudas D."/>
            <person name="Copeland A."/>
            <person name="Barry K.W."/>
            <person name="Cichocki N."/>
            <person name="Veneault-Fourrey C."/>
            <person name="LaButti K."/>
            <person name="Lindquist E.A."/>
            <person name="Lipzen A."/>
            <person name="Lundell T."/>
            <person name="Morin E."/>
            <person name="Murat C."/>
            <person name="Sun H."/>
            <person name="Tunlid A."/>
            <person name="Henrissat B."/>
            <person name="Grigoriev I.V."/>
            <person name="Hibbett D.S."/>
            <person name="Martin F."/>
            <person name="Nordberg H.P."/>
            <person name="Cantor M.N."/>
            <person name="Hua S.X."/>
        </authorList>
    </citation>
    <scope>NUCLEOTIDE SEQUENCE [LARGE SCALE GENOMIC DNA]</scope>
    <source>
        <strain evidence="1 2">Ve08.2h10</strain>
    </source>
</reference>
<organism evidence="1 2">
    <name type="scientific">Paxillus rubicundulus Ve08.2h10</name>
    <dbReference type="NCBI Taxonomy" id="930991"/>
    <lineage>
        <taxon>Eukaryota</taxon>
        <taxon>Fungi</taxon>
        <taxon>Dikarya</taxon>
        <taxon>Basidiomycota</taxon>
        <taxon>Agaricomycotina</taxon>
        <taxon>Agaricomycetes</taxon>
        <taxon>Agaricomycetidae</taxon>
        <taxon>Boletales</taxon>
        <taxon>Paxilineae</taxon>
        <taxon>Paxillaceae</taxon>
        <taxon>Paxillus</taxon>
    </lineage>
</organism>
<sequence>MGPSMSPLPSPMGHPIPYKPSSTGPALTPWPSFLGPPMPPWPSPMGPPVPNNPSCTGPARTPRFPFFGPPITPWLSPLGRPIPYHYISVLHIPYCYILSYLTLGHPIHYGQLHPWAHVIFRATQVNSTSPEPTLDQVRFLHPLFLRFSASPFLRISAFSLTFSFLCLDFLSFTSLTDV</sequence>
<dbReference type="HOGENOM" id="CLU_1511080_0_0_1"/>
<dbReference type="InParanoid" id="A0A0D0BQA3"/>
<gene>
    <name evidence="1" type="ORF">PAXRUDRAFT_177656</name>
</gene>
<dbReference type="AlphaFoldDB" id="A0A0D0BQA3"/>
<evidence type="ECO:0000313" key="1">
    <source>
        <dbReference type="EMBL" id="KIK73712.1"/>
    </source>
</evidence>
<name>A0A0D0BQA3_9AGAM</name>
<keyword evidence="2" id="KW-1185">Reference proteome</keyword>
<evidence type="ECO:0000313" key="2">
    <source>
        <dbReference type="Proteomes" id="UP000054538"/>
    </source>
</evidence>
<dbReference type="Proteomes" id="UP000054538">
    <property type="component" value="Unassembled WGS sequence"/>
</dbReference>
<accession>A0A0D0BQA3</accession>
<protein>
    <submittedName>
        <fullName evidence="1">Uncharacterized protein</fullName>
    </submittedName>
</protein>
<dbReference type="EMBL" id="KN829485">
    <property type="protein sequence ID" value="KIK73712.1"/>
    <property type="molecule type" value="Genomic_DNA"/>
</dbReference>
<proteinExistence type="predicted"/>
<reference evidence="2" key="2">
    <citation type="submission" date="2015-01" db="EMBL/GenBank/DDBJ databases">
        <title>Evolutionary Origins and Diversification of the Mycorrhizal Mutualists.</title>
        <authorList>
            <consortium name="DOE Joint Genome Institute"/>
            <consortium name="Mycorrhizal Genomics Consortium"/>
            <person name="Kohler A."/>
            <person name="Kuo A."/>
            <person name="Nagy L.G."/>
            <person name="Floudas D."/>
            <person name="Copeland A."/>
            <person name="Barry K.W."/>
            <person name="Cichocki N."/>
            <person name="Veneault-Fourrey C."/>
            <person name="LaButti K."/>
            <person name="Lindquist E.A."/>
            <person name="Lipzen A."/>
            <person name="Lundell T."/>
            <person name="Morin E."/>
            <person name="Murat C."/>
            <person name="Riley R."/>
            <person name="Ohm R."/>
            <person name="Sun H."/>
            <person name="Tunlid A."/>
            <person name="Henrissat B."/>
            <person name="Grigoriev I.V."/>
            <person name="Hibbett D.S."/>
            <person name="Martin F."/>
        </authorList>
    </citation>
    <scope>NUCLEOTIDE SEQUENCE [LARGE SCALE GENOMIC DNA]</scope>
    <source>
        <strain evidence="2">Ve08.2h10</strain>
    </source>
</reference>